<reference evidence="2" key="1">
    <citation type="submission" date="2022-11" db="UniProtKB">
        <authorList>
            <consortium name="WormBaseParasite"/>
        </authorList>
    </citation>
    <scope>IDENTIFICATION</scope>
</reference>
<name>A0A915L2G2_ROMCU</name>
<sequence>MNQIPEREPSFASKPGTYACNWFTLRPIIFDEEFHMETTIEQIDIDESDYTANRNSPLHFYSNLLNIIDFQNRFLFPAPVYAYPLPTTALVHTLTAEELLDHPTSEIDGLTIFKSYH</sequence>
<dbReference type="Proteomes" id="UP000887565">
    <property type="component" value="Unplaced"/>
</dbReference>
<evidence type="ECO:0000313" key="2">
    <source>
        <dbReference type="WBParaSite" id="nRc.2.0.1.t45324-RA"/>
    </source>
</evidence>
<accession>A0A915L2G2</accession>
<proteinExistence type="predicted"/>
<dbReference type="AlphaFoldDB" id="A0A915L2G2"/>
<dbReference type="WBParaSite" id="nRc.2.0.1.t45324-RA">
    <property type="protein sequence ID" value="nRc.2.0.1.t45324-RA"/>
    <property type="gene ID" value="nRc.2.0.1.g45324"/>
</dbReference>
<keyword evidence="1" id="KW-1185">Reference proteome</keyword>
<organism evidence="1 2">
    <name type="scientific">Romanomermis culicivorax</name>
    <name type="common">Nematode worm</name>
    <dbReference type="NCBI Taxonomy" id="13658"/>
    <lineage>
        <taxon>Eukaryota</taxon>
        <taxon>Metazoa</taxon>
        <taxon>Ecdysozoa</taxon>
        <taxon>Nematoda</taxon>
        <taxon>Enoplea</taxon>
        <taxon>Dorylaimia</taxon>
        <taxon>Mermithida</taxon>
        <taxon>Mermithoidea</taxon>
        <taxon>Mermithidae</taxon>
        <taxon>Romanomermis</taxon>
    </lineage>
</organism>
<protein>
    <submittedName>
        <fullName evidence="2">Uncharacterized protein</fullName>
    </submittedName>
</protein>
<evidence type="ECO:0000313" key="1">
    <source>
        <dbReference type="Proteomes" id="UP000887565"/>
    </source>
</evidence>